<evidence type="ECO:0000313" key="2">
    <source>
        <dbReference type="Proteomes" id="UP000502005"/>
    </source>
</evidence>
<keyword evidence="1" id="KW-0614">Plasmid</keyword>
<proteinExistence type="predicted"/>
<dbReference type="AlphaFoldDB" id="A0A6B9GF83"/>
<organism evidence="1 2">
    <name type="scientific">Pantoea cypripedii</name>
    <name type="common">Pectobacterium cypripedii</name>
    <name type="synonym">Erwinia cypripedii</name>
    <dbReference type="NCBI Taxonomy" id="55209"/>
    <lineage>
        <taxon>Bacteria</taxon>
        <taxon>Pseudomonadati</taxon>
        <taxon>Pseudomonadota</taxon>
        <taxon>Gammaproteobacteria</taxon>
        <taxon>Enterobacterales</taxon>
        <taxon>Erwiniaceae</taxon>
        <taxon>Pantoea</taxon>
    </lineage>
</organism>
<evidence type="ECO:0000313" key="1">
    <source>
        <dbReference type="EMBL" id="QGY31706.1"/>
    </source>
</evidence>
<protein>
    <submittedName>
        <fullName evidence="1">Uncharacterized protein</fullName>
    </submittedName>
</protein>
<dbReference type="EMBL" id="CP024769">
    <property type="protein sequence ID" value="QGY31706.1"/>
    <property type="molecule type" value="Genomic_DNA"/>
</dbReference>
<name>A0A6B9GF83_PANCY</name>
<sequence length="184" mass="20988">MLESLRSIGNSLVAMVRYPFSESPSLVTEQSIEEIVYPAFKTNAEIHIVAKKWGMQDFDTVKMIVKKLADIEREKKLMITELDAERIYLHRAQPKKYTNLKSNKIGNKINACFPGDGIYFLASLKQKEHNPYAKHDSFELVCRVSDVLRCGGTIIDDPYSFLQGAVFVKLPKNEFIPFVLAKDL</sequence>
<dbReference type="Proteomes" id="UP000502005">
    <property type="component" value="Plasmid pNE1A"/>
</dbReference>
<accession>A0A6B9GF83</accession>
<reference evidence="1 2" key="1">
    <citation type="submission" date="2017-11" db="EMBL/GenBank/DDBJ databases">
        <title>Genome sequence of Pantoea cypripedii NE1.</title>
        <authorList>
            <person name="Nascimento F.X."/>
        </authorList>
    </citation>
    <scope>NUCLEOTIDE SEQUENCE [LARGE SCALE GENOMIC DNA]</scope>
    <source>
        <strain evidence="1 2">NE1</strain>
        <plasmid evidence="2">pne1a</plasmid>
    </source>
</reference>
<gene>
    <name evidence="1" type="ORF">CUN67_22245</name>
</gene>
<geneLocation type="plasmid" evidence="2">
    <name>pne1a</name>
</geneLocation>